<organism evidence="1">
    <name type="scientific">Pongo abelii</name>
    <name type="common">Sumatran orangutan</name>
    <name type="synonym">Pongo pygmaeus abelii</name>
    <dbReference type="NCBI Taxonomy" id="9601"/>
    <lineage>
        <taxon>Eukaryota</taxon>
        <taxon>Metazoa</taxon>
        <taxon>Chordata</taxon>
        <taxon>Craniata</taxon>
        <taxon>Vertebrata</taxon>
        <taxon>Euteleostomi</taxon>
        <taxon>Mammalia</taxon>
        <taxon>Eutheria</taxon>
        <taxon>Euarchontoglires</taxon>
        <taxon>Primates</taxon>
        <taxon>Haplorrhini</taxon>
        <taxon>Catarrhini</taxon>
        <taxon>Hominidae</taxon>
        <taxon>Pongo</taxon>
    </lineage>
</organism>
<dbReference type="EMBL" id="NDHI03003492">
    <property type="protein sequence ID" value="PNJ33717.1"/>
    <property type="molecule type" value="Genomic_DNA"/>
</dbReference>
<accession>A0A2J8TKZ1</accession>
<feature type="non-terminal residue" evidence="1">
    <location>
        <position position="1"/>
    </location>
</feature>
<feature type="non-terminal residue" evidence="1">
    <location>
        <position position="64"/>
    </location>
</feature>
<sequence length="64" mass="7161">MKSRIESVLRQMRNNSGNLEINPSTEITSLTDQAAENWLINGHTVPELRQGQVRIISNDVCNAP</sequence>
<reference evidence="1" key="1">
    <citation type="submission" date="2017-12" db="EMBL/GenBank/DDBJ databases">
        <title>High-resolution comparative analysis of great ape genomes.</title>
        <authorList>
            <person name="Pollen A."/>
            <person name="Hastie A."/>
            <person name="Hormozdiari F."/>
            <person name="Dougherty M."/>
            <person name="Liu R."/>
            <person name="Chaisson M."/>
            <person name="Hoppe E."/>
            <person name="Hill C."/>
            <person name="Pang A."/>
            <person name="Hillier L."/>
            <person name="Baker C."/>
            <person name="Armstrong J."/>
            <person name="Shendure J."/>
            <person name="Paten B."/>
            <person name="Wilson R."/>
            <person name="Chao H."/>
            <person name="Schneider V."/>
            <person name="Ventura M."/>
            <person name="Kronenberg Z."/>
            <person name="Murali S."/>
            <person name="Gordon D."/>
            <person name="Cantsilieris S."/>
            <person name="Munson K."/>
            <person name="Nelson B."/>
            <person name="Raja A."/>
            <person name="Underwood J."/>
            <person name="Diekhans M."/>
            <person name="Fiddes I."/>
            <person name="Haussler D."/>
            <person name="Eichler E."/>
        </authorList>
    </citation>
    <scope>NUCLEOTIDE SEQUENCE [LARGE SCALE GENOMIC DNA]</scope>
    <source>
        <strain evidence="1">Susie</strain>
    </source>
</reference>
<dbReference type="AlphaFoldDB" id="A0A2J8TKZ1"/>
<proteinExistence type="predicted"/>
<evidence type="ECO:0000313" key="1">
    <source>
        <dbReference type="EMBL" id="PNJ33717.1"/>
    </source>
</evidence>
<comment type="caution">
    <text evidence="1">The sequence shown here is derived from an EMBL/GenBank/DDBJ whole genome shotgun (WGS) entry which is preliminary data.</text>
</comment>
<name>A0A2J8TKZ1_PONAB</name>
<gene>
    <name evidence="1" type="ORF">CR201_G0034202</name>
</gene>
<protein>
    <submittedName>
        <fullName evidence="1">TMPRSS11D isoform 7</fullName>
    </submittedName>
</protein>